<evidence type="ECO:0000313" key="4">
    <source>
        <dbReference type="Proteomes" id="UP000054869"/>
    </source>
</evidence>
<dbReference type="EC" id="3.4.23.48" evidence="3"/>
<dbReference type="EMBL" id="LNYI01000006">
    <property type="protein sequence ID" value="KTD24977.1"/>
    <property type="molecule type" value="Genomic_DNA"/>
</dbReference>
<feature type="active site" evidence="1">
    <location>
        <position position="228"/>
    </location>
</feature>
<feature type="chain" id="PRO_5006915145" evidence="2">
    <location>
        <begin position="24"/>
        <end position="314"/>
    </location>
</feature>
<dbReference type="PRINTS" id="PR00482">
    <property type="entry name" value="OMPTIN"/>
</dbReference>
<evidence type="ECO:0000256" key="2">
    <source>
        <dbReference type="SAM" id="SignalP"/>
    </source>
</evidence>
<accession>A0A0W0VY88</accession>
<feature type="active site" evidence="1">
    <location>
        <position position="108"/>
    </location>
</feature>
<keyword evidence="4" id="KW-1185">Reference proteome</keyword>
<dbReference type="PATRIC" id="fig|45067.4.peg.296"/>
<protein>
    <submittedName>
        <fullName evidence="3">Plasminogen activator protein</fullName>
        <ecNumber evidence="3">3.4.23.48</ecNumber>
    </submittedName>
</protein>
<dbReference type="SUPFAM" id="SSF69917">
    <property type="entry name" value="OMPT-like"/>
    <property type="match status" value="1"/>
</dbReference>
<dbReference type="PIRSF" id="PIRSF001522">
    <property type="entry name" value="Peptidase_A26"/>
    <property type="match status" value="1"/>
</dbReference>
<comment type="caution">
    <text evidence="3">The sequence shown here is derived from an EMBL/GenBank/DDBJ whole genome shotgun (WGS) entry which is preliminary data.</text>
</comment>
<sequence length="314" mass="35955">MRKNAFMFTIVSLAIASPISTFASSPDKMAYQFDGLSLNAGLGYLSGESHEYVYIENTDRKLSQLNWKINNALITKAEINYDLLSWLSLNGRGWTTLSKSKGLLDDYDWLNDNQAHWTDWSHHENTHLDYGNGIDLNLQTWLLYNQNYKLGLLGGYERNSFSFMAKGGCFQYDNGRYFGCFADDEPGIGYRQTFSSPYVGLTGKYAVNNIELNLLFKFSNWVKANDNDEHYARNLTFKEWGDSSRFHSLTLNAGYYFTKNTKIFAEASYTRYSNAKANMEITDNDSGERLYIPNSAGLDNKNYALMLGLKYIFN</sequence>
<dbReference type="Pfam" id="PF01278">
    <property type="entry name" value="Omptin"/>
    <property type="match status" value="1"/>
</dbReference>
<evidence type="ECO:0000313" key="3">
    <source>
        <dbReference type="EMBL" id="KTD24977.1"/>
    </source>
</evidence>
<feature type="active site" evidence="1">
    <location>
        <position position="230"/>
    </location>
</feature>
<dbReference type="Proteomes" id="UP000054869">
    <property type="component" value="Unassembled WGS sequence"/>
</dbReference>
<dbReference type="STRING" id="45067.Llan_0282"/>
<dbReference type="OrthoDB" id="2112810at2"/>
<evidence type="ECO:0000256" key="1">
    <source>
        <dbReference type="PIRSR" id="PIRSR001522-1"/>
    </source>
</evidence>
<dbReference type="InterPro" id="IPR000036">
    <property type="entry name" value="Peptidase_A26_omptin"/>
</dbReference>
<dbReference type="GO" id="GO:0006508">
    <property type="term" value="P:proteolysis"/>
    <property type="evidence" value="ECO:0007669"/>
    <property type="project" value="InterPro"/>
</dbReference>
<dbReference type="InterPro" id="IPR020080">
    <property type="entry name" value="OM_adhesin/peptidase_omptin"/>
</dbReference>
<dbReference type="GO" id="GO:0004190">
    <property type="term" value="F:aspartic-type endopeptidase activity"/>
    <property type="evidence" value="ECO:0007669"/>
    <property type="project" value="InterPro"/>
</dbReference>
<dbReference type="AlphaFoldDB" id="A0A0W0VY88"/>
<proteinExistence type="predicted"/>
<dbReference type="Gene3D" id="2.40.128.90">
    <property type="entry name" value="OMPT-like"/>
    <property type="match status" value="1"/>
</dbReference>
<dbReference type="InterPro" id="IPR053724">
    <property type="entry name" value="OMP_A26_sf"/>
</dbReference>
<dbReference type="RefSeq" id="WP_028373929.1">
    <property type="nucleotide sequence ID" value="NZ_CAAAJD010000031.1"/>
</dbReference>
<feature type="active site" evidence="1">
    <location>
        <position position="106"/>
    </location>
</feature>
<dbReference type="eggNOG" id="COG4571">
    <property type="taxonomic scope" value="Bacteria"/>
</dbReference>
<feature type="signal peptide" evidence="2">
    <location>
        <begin position="1"/>
        <end position="23"/>
    </location>
</feature>
<reference evidence="3 4" key="1">
    <citation type="submission" date="2015-11" db="EMBL/GenBank/DDBJ databases">
        <title>Genomic analysis of 38 Legionella species identifies large and diverse effector repertoires.</title>
        <authorList>
            <person name="Burstein D."/>
            <person name="Amaro F."/>
            <person name="Zusman T."/>
            <person name="Lifshitz Z."/>
            <person name="Cohen O."/>
            <person name="Gilbert J.A."/>
            <person name="Pupko T."/>
            <person name="Shuman H.A."/>
            <person name="Segal G."/>
        </authorList>
    </citation>
    <scope>NUCLEOTIDE SEQUENCE [LARGE SCALE GENOMIC DNA]</scope>
    <source>
        <strain evidence="3 4">ATCC 49751</strain>
    </source>
</reference>
<organism evidence="3 4">
    <name type="scientific">Legionella lansingensis</name>
    <dbReference type="NCBI Taxonomy" id="45067"/>
    <lineage>
        <taxon>Bacteria</taxon>
        <taxon>Pseudomonadati</taxon>
        <taxon>Pseudomonadota</taxon>
        <taxon>Gammaproteobacteria</taxon>
        <taxon>Legionellales</taxon>
        <taxon>Legionellaceae</taxon>
        <taxon>Legionella</taxon>
    </lineage>
</organism>
<keyword evidence="3" id="KW-0378">Hydrolase</keyword>
<keyword evidence="2" id="KW-0732">Signal</keyword>
<name>A0A0W0VY88_9GAMM</name>
<dbReference type="GO" id="GO:0009279">
    <property type="term" value="C:cell outer membrane"/>
    <property type="evidence" value="ECO:0007669"/>
    <property type="project" value="InterPro"/>
</dbReference>
<gene>
    <name evidence="3" type="ORF">Llan_0282</name>
</gene>